<accession>A0A6A6RWP8</accession>
<reference evidence="1" key="1">
    <citation type="journal article" date="2020" name="Stud. Mycol.">
        <title>101 Dothideomycetes genomes: a test case for predicting lifestyles and emergence of pathogens.</title>
        <authorList>
            <person name="Haridas S."/>
            <person name="Albert R."/>
            <person name="Binder M."/>
            <person name="Bloem J."/>
            <person name="Labutti K."/>
            <person name="Salamov A."/>
            <person name="Andreopoulos B."/>
            <person name="Baker S."/>
            <person name="Barry K."/>
            <person name="Bills G."/>
            <person name="Bluhm B."/>
            <person name="Cannon C."/>
            <person name="Castanera R."/>
            <person name="Culley D."/>
            <person name="Daum C."/>
            <person name="Ezra D."/>
            <person name="Gonzalez J."/>
            <person name="Henrissat B."/>
            <person name="Kuo A."/>
            <person name="Liang C."/>
            <person name="Lipzen A."/>
            <person name="Lutzoni F."/>
            <person name="Magnuson J."/>
            <person name="Mondo S."/>
            <person name="Nolan M."/>
            <person name="Ohm R."/>
            <person name="Pangilinan J."/>
            <person name="Park H.-J."/>
            <person name="Ramirez L."/>
            <person name="Alfaro M."/>
            <person name="Sun H."/>
            <person name="Tritt A."/>
            <person name="Yoshinaga Y."/>
            <person name="Zwiers L.-H."/>
            <person name="Turgeon B."/>
            <person name="Goodwin S."/>
            <person name="Spatafora J."/>
            <person name="Crous P."/>
            <person name="Grigoriev I."/>
        </authorList>
    </citation>
    <scope>NUCLEOTIDE SEQUENCE</scope>
    <source>
        <strain evidence="1">CBS 473.64</strain>
    </source>
</reference>
<dbReference type="Proteomes" id="UP000799753">
    <property type="component" value="Unassembled WGS sequence"/>
</dbReference>
<dbReference type="AlphaFoldDB" id="A0A6A6RWP8"/>
<gene>
    <name evidence="1" type="ORF">P280DRAFT_25175</name>
</gene>
<sequence>MGAAFLLNALEHSVLCYETPEFLEYFESSKSSKRSSCMARHGWASSSAICVRYGWLSVSSWSQQDSCPTGTCHTKVPDHHNLLHRLCHLRITGAGPLLSFPVLRFLHSFSPVCGGNWSMLLSCSKRGDTRFIMST</sequence>
<organism evidence="1 2">
    <name type="scientific">Massarina eburnea CBS 473.64</name>
    <dbReference type="NCBI Taxonomy" id="1395130"/>
    <lineage>
        <taxon>Eukaryota</taxon>
        <taxon>Fungi</taxon>
        <taxon>Dikarya</taxon>
        <taxon>Ascomycota</taxon>
        <taxon>Pezizomycotina</taxon>
        <taxon>Dothideomycetes</taxon>
        <taxon>Pleosporomycetidae</taxon>
        <taxon>Pleosporales</taxon>
        <taxon>Massarineae</taxon>
        <taxon>Massarinaceae</taxon>
        <taxon>Massarina</taxon>
    </lineage>
</organism>
<evidence type="ECO:0000313" key="1">
    <source>
        <dbReference type="EMBL" id="KAF2639999.1"/>
    </source>
</evidence>
<protein>
    <submittedName>
        <fullName evidence="1">Uncharacterized protein</fullName>
    </submittedName>
</protein>
<dbReference type="EMBL" id="MU006785">
    <property type="protein sequence ID" value="KAF2639999.1"/>
    <property type="molecule type" value="Genomic_DNA"/>
</dbReference>
<proteinExistence type="predicted"/>
<evidence type="ECO:0000313" key="2">
    <source>
        <dbReference type="Proteomes" id="UP000799753"/>
    </source>
</evidence>
<name>A0A6A6RWP8_9PLEO</name>
<keyword evidence="2" id="KW-1185">Reference proteome</keyword>